<evidence type="ECO:0000259" key="6">
    <source>
        <dbReference type="Pfam" id="PF01259"/>
    </source>
</evidence>
<evidence type="ECO:0000313" key="8">
    <source>
        <dbReference type="Proteomes" id="UP000646738"/>
    </source>
</evidence>
<dbReference type="EMBL" id="BNEA01000001">
    <property type="protein sequence ID" value="GHI50635.1"/>
    <property type="molecule type" value="Genomic_DNA"/>
</dbReference>
<keyword evidence="2" id="KW-0547">Nucleotide-binding</keyword>
<keyword evidence="3" id="KW-0658">Purine biosynthesis</keyword>
<protein>
    <recommendedName>
        <fullName evidence="6">SAICAR synthetase/ADE2 N-terminal domain-containing protein</fullName>
    </recommendedName>
</protein>
<accession>A0ABQ3R464</accession>
<dbReference type="Pfam" id="PF01259">
    <property type="entry name" value="SAICAR_synt"/>
    <property type="match status" value="1"/>
</dbReference>
<evidence type="ECO:0000256" key="4">
    <source>
        <dbReference type="ARBA" id="ARBA00022840"/>
    </source>
</evidence>
<evidence type="ECO:0000256" key="3">
    <source>
        <dbReference type="ARBA" id="ARBA00022755"/>
    </source>
</evidence>
<keyword evidence="1" id="KW-0436">Ligase</keyword>
<dbReference type="SUPFAM" id="SSF56104">
    <property type="entry name" value="SAICAR synthase-like"/>
    <property type="match status" value="1"/>
</dbReference>
<feature type="domain" description="SAICAR synthetase/ADE2 N-terminal" evidence="6">
    <location>
        <begin position="27"/>
        <end position="230"/>
    </location>
</feature>
<dbReference type="InterPro" id="IPR028923">
    <property type="entry name" value="SAICAR_synt/ADE2_N"/>
</dbReference>
<comment type="caution">
    <text evidence="7">The sequence shown here is derived from an EMBL/GenBank/DDBJ whole genome shotgun (WGS) entry which is preliminary data.</text>
</comment>
<dbReference type="RefSeq" id="WP_189993167.1">
    <property type="nucleotide sequence ID" value="NZ_BNCB01000005.1"/>
</dbReference>
<keyword evidence="4" id="KW-0067">ATP-binding</keyword>
<dbReference type="Proteomes" id="UP000646738">
    <property type="component" value="Unassembled WGS sequence"/>
</dbReference>
<dbReference type="Gene3D" id="3.30.200.20">
    <property type="entry name" value="Phosphorylase Kinase, domain 1"/>
    <property type="match status" value="1"/>
</dbReference>
<organism evidence="7 8">
    <name type="scientific">Streptomyces rubradiris</name>
    <name type="common">Streptomyces achromogenes subsp. rubradiris</name>
    <dbReference type="NCBI Taxonomy" id="285531"/>
    <lineage>
        <taxon>Bacteria</taxon>
        <taxon>Bacillati</taxon>
        <taxon>Actinomycetota</taxon>
        <taxon>Actinomycetes</taxon>
        <taxon>Kitasatosporales</taxon>
        <taxon>Streptomycetaceae</taxon>
        <taxon>Streptomyces</taxon>
    </lineage>
</organism>
<evidence type="ECO:0000256" key="1">
    <source>
        <dbReference type="ARBA" id="ARBA00022598"/>
    </source>
</evidence>
<dbReference type="Gene3D" id="3.30.470.20">
    <property type="entry name" value="ATP-grasp fold, B domain"/>
    <property type="match status" value="1"/>
</dbReference>
<evidence type="ECO:0000313" key="7">
    <source>
        <dbReference type="EMBL" id="GHI50635.1"/>
    </source>
</evidence>
<sequence>MSTGPLGPYDTEQLTRLAETKPPDITGRSKRLWLLPDDLCLVELIPSLRSFTYARDEIVDETGPLRLDFYERAAARLTEAGVRCAFRARVGGTRYLAEYRPAPPFEVIVKNVANGSTTRKYPGLFPDGRPLPRPVVKFDYRVDPEDQPIGEDYLRALNLPVEAMRDQALVVNDVLRDWLAPLRVWDFCLIFGTGADGELCLISEVSQDCMRLRHADGTPLDKDLFRAGVPGAEIVHQWKRAFDAL</sequence>
<evidence type="ECO:0000256" key="2">
    <source>
        <dbReference type="ARBA" id="ARBA00022741"/>
    </source>
</evidence>
<proteinExistence type="predicted"/>
<reference evidence="8" key="1">
    <citation type="submission" date="2023-07" db="EMBL/GenBank/DDBJ databases">
        <title>Whole genome shotgun sequence of Streptomyces achromogenes subsp. rubradiris NBRC 14000.</title>
        <authorList>
            <person name="Komaki H."/>
            <person name="Tamura T."/>
        </authorList>
    </citation>
    <scope>NUCLEOTIDE SEQUENCE [LARGE SCALE GENOMIC DNA]</scope>
    <source>
        <strain evidence="8">NBRC 14000</strain>
    </source>
</reference>
<comment type="catalytic activity">
    <reaction evidence="5">
        <text>5-amino-1-(5-phospho-D-ribosyl)imidazole-4-carboxylate + L-aspartate + ATP = (2S)-2-[5-amino-1-(5-phospho-beta-D-ribosyl)imidazole-4-carboxamido]succinate + ADP + phosphate + 2 H(+)</text>
        <dbReference type="Rhea" id="RHEA:22628"/>
        <dbReference type="ChEBI" id="CHEBI:15378"/>
        <dbReference type="ChEBI" id="CHEBI:29991"/>
        <dbReference type="ChEBI" id="CHEBI:30616"/>
        <dbReference type="ChEBI" id="CHEBI:43474"/>
        <dbReference type="ChEBI" id="CHEBI:58443"/>
        <dbReference type="ChEBI" id="CHEBI:77657"/>
        <dbReference type="ChEBI" id="CHEBI:456216"/>
        <dbReference type="EC" id="6.3.2.6"/>
    </reaction>
</comment>
<evidence type="ECO:0000256" key="5">
    <source>
        <dbReference type="ARBA" id="ARBA00048475"/>
    </source>
</evidence>
<keyword evidence="8" id="KW-1185">Reference proteome</keyword>
<name>A0ABQ3R464_STRRR</name>
<gene>
    <name evidence="7" type="ORF">Srubr_04810</name>
</gene>